<name>A0A1Y5PL61_9MYCO</name>
<evidence type="ECO:0000313" key="1">
    <source>
        <dbReference type="EMBL" id="SBS76648.1"/>
    </source>
</evidence>
<dbReference type="AlphaFoldDB" id="A0A1Y5PL61"/>
<reference evidence="1" key="1">
    <citation type="submission" date="2016-03" db="EMBL/GenBank/DDBJ databases">
        <authorList>
            <person name="Ploux O."/>
        </authorList>
    </citation>
    <scope>NUCLEOTIDE SEQUENCE</scope>
    <source>
        <strain evidence="1">UC10</strain>
    </source>
</reference>
<sequence>MQGVLSYDDRRTVTGGFEVGRKTRTRWEATTLPWIAGALGASERIYQTSIDALPPVYSEHPSRPYMRRFADRIGGAELYWLSRTAATVATDLAGHGMPAVTFRELIATSDLPATGLMLWPKPLASLPWTNHRVQDPDAEAMTAGWDGLAWIYDDREFSTFLLSQVAEQRAAGVLSDVRPTWSPGQVVRFDSLALDSFPGSGETLVPINEPMDEFGAVLPSVSQVVAALLALIGQERVITKRRMFEDRPALTETAEYRPGVVMLDVLRPPKGSTADRVGESPERALRRWFVRGHWRMQPHGPGNSLRKLQYISLHTAGHPDAPEPTGRPAPQVRAVYGAKVAPKETPRR</sequence>
<dbReference type="EMBL" id="FLQS01000028">
    <property type="protein sequence ID" value="SBS76648.1"/>
    <property type="molecule type" value="Genomic_DNA"/>
</dbReference>
<dbReference type="InterPro" id="IPR058915">
    <property type="entry name" value="AcrVA2-like"/>
</dbReference>
<proteinExistence type="predicted"/>
<dbReference type="Pfam" id="PF26125">
    <property type="entry name" value="AcrVA2-like"/>
    <property type="match status" value="1"/>
</dbReference>
<accession>A0A1Y5PL61</accession>
<gene>
    <name evidence="1" type="ORF">MHPYR_340057</name>
</gene>
<organism evidence="1">
    <name type="scientific">uncultured Mycobacterium sp</name>
    <dbReference type="NCBI Taxonomy" id="171292"/>
    <lineage>
        <taxon>Bacteria</taxon>
        <taxon>Bacillati</taxon>
        <taxon>Actinomycetota</taxon>
        <taxon>Actinomycetes</taxon>
        <taxon>Mycobacteriales</taxon>
        <taxon>Mycobacteriaceae</taxon>
        <taxon>Mycobacterium</taxon>
        <taxon>environmental samples</taxon>
    </lineage>
</organism>
<protein>
    <submittedName>
        <fullName evidence="1">Uncharacterized protein</fullName>
    </submittedName>
</protein>